<dbReference type="EMBL" id="JANPWB010000007">
    <property type="protein sequence ID" value="KAJ1169778.1"/>
    <property type="molecule type" value="Genomic_DNA"/>
</dbReference>
<dbReference type="Proteomes" id="UP001066276">
    <property type="component" value="Chromosome 4_1"/>
</dbReference>
<comment type="caution">
    <text evidence="1">The sequence shown here is derived from an EMBL/GenBank/DDBJ whole genome shotgun (WGS) entry which is preliminary data.</text>
</comment>
<protein>
    <submittedName>
        <fullName evidence="1">Uncharacterized protein</fullName>
    </submittedName>
</protein>
<evidence type="ECO:0000313" key="1">
    <source>
        <dbReference type="EMBL" id="KAJ1169778.1"/>
    </source>
</evidence>
<dbReference type="AlphaFoldDB" id="A0AAV7T168"/>
<gene>
    <name evidence="1" type="ORF">NDU88_001669</name>
</gene>
<proteinExistence type="predicted"/>
<sequence length="68" mass="7794">MPNGAFAHTHLLVEWPRYFQPIRSVREPRTQALNPGAKGVRKNVRGAALHIFMERTEVERPKKGKEGM</sequence>
<name>A0AAV7T168_PLEWA</name>
<organism evidence="1 2">
    <name type="scientific">Pleurodeles waltl</name>
    <name type="common">Iberian ribbed newt</name>
    <dbReference type="NCBI Taxonomy" id="8319"/>
    <lineage>
        <taxon>Eukaryota</taxon>
        <taxon>Metazoa</taxon>
        <taxon>Chordata</taxon>
        <taxon>Craniata</taxon>
        <taxon>Vertebrata</taxon>
        <taxon>Euteleostomi</taxon>
        <taxon>Amphibia</taxon>
        <taxon>Batrachia</taxon>
        <taxon>Caudata</taxon>
        <taxon>Salamandroidea</taxon>
        <taxon>Salamandridae</taxon>
        <taxon>Pleurodelinae</taxon>
        <taxon>Pleurodeles</taxon>
    </lineage>
</organism>
<accession>A0AAV7T168</accession>
<evidence type="ECO:0000313" key="2">
    <source>
        <dbReference type="Proteomes" id="UP001066276"/>
    </source>
</evidence>
<reference evidence="1" key="1">
    <citation type="journal article" date="2022" name="bioRxiv">
        <title>Sequencing and chromosome-scale assembly of the giantPleurodeles waltlgenome.</title>
        <authorList>
            <person name="Brown T."/>
            <person name="Elewa A."/>
            <person name="Iarovenko S."/>
            <person name="Subramanian E."/>
            <person name="Araus A.J."/>
            <person name="Petzold A."/>
            <person name="Susuki M."/>
            <person name="Suzuki K.-i.T."/>
            <person name="Hayashi T."/>
            <person name="Toyoda A."/>
            <person name="Oliveira C."/>
            <person name="Osipova E."/>
            <person name="Leigh N.D."/>
            <person name="Simon A."/>
            <person name="Yun M.H."/>
        </authorList>
    </citation>
    <scope>NUCLEOTIDE SEQUENCE</scope>
    <source>
        <strain evidence="1">20211129_DDA</strain>
        <tissue evidence="1">Liver</tissue>
    </source>
</reference>
<keyword evidence="2" id="KW-1185">Reference proteome</keyword>